<protein>
    <submittedName>
        <fullName evidence="3">ABC transporter permease</fullName>
    </submittedName>
</protein>
<feature type="transmembrane region" description="Helical" evidence="2">
    <location>
        <begin position="145"/>
        <end position="171"/>
    </location>
</feature>
<feature type="compositionally biased region" description="Basic and acidic residues" evidence="1">
    <location>
        <begin position="306"/>
        <end position="320"/>
    </location>
</feature>
<feature type="transmembrane region" description="Helical" evidence="2">
    <location>
        <begin position="72"/>
        <end position="94"/>
    </location>
</feature>
<feature type="transmembrane region" description="Helical" evidence="2">
    <location>
        <begin position="14"/>
        <end position="32"/>
    </location>
</feature>
<feature type="transmembrane region" description="Helical" evidence="2">
    <location>
        <begin position="115"/>
        <end position="139"/>
    </location>
</feature>
<reference evidence="3" key="1">
    <citation type="journal article" date="2021" name="PeerJ">
        <title>Extensive microbial diversity within the chicken gut microbiome revealed by metagenomics and culture.</title>
        <authorList>
            <person name="Gilroy R."/>
            <person name="Ravi A."/>
            <person name="Getino M."/>
            <person name="Pursley I."/>
            <person name="Horton D.L."/>
            <person name="Alikhan N.F."/>
            <person name="Baker D."/>
            <person name="Gharbi K."/>
            <person name="Hall N."/>
            <person name="Watson M."/>
            <person name="Adriaenssens E.M."/>
            <person name="Foster-Nyarko E."/>
            <person name="Jarju S."/>
            <person name="Secka A."/>
            <person name="Antonio M."/>
            <person name="Oren A."/>
            <person name="Chaudhuri R.R."/>
            <person name="La Ragione R."/>
            <person name="Hildebrand F."/>
            <person name="Pallen M.J."/>
        </authorList>
    </citation>
    <scope>NUCLEOTIDE SEQUENCE</scope>
    <source>
        <strain evidence="3">CHK33-5263</strain>
    </source>
</reference>
<feature type="region of interest" description="Disordered" evidence="1">
    <location>
        <begin position="266"/>
        <end position="320"/>
    </location>
</feature>
<keyword evidence="2" id="KW-0472">Membrane</keyword>
<dbReference type="AlphaFoldDB" id="A0A9D2DX52"/>
<comment type="caution">
    <text evidence="3">The sequence shown here is derived from an EMBL/GenBank/DDBJ whole genome shotgun (WGS) entry which is preliminary data.</text>
</comment>
<organism evidence="3 4">
    <name type="scientific">Candidatus Gallimonas intestinigallinarum</name>
    <dbReference type="NCBI Taxonomy" id="2838604"/>
    <lineage>
        <taxon>Bacteria</taxon>
        <taxon>Bacillati</taxon>
        <taxon>Bacillota</taxon>
        <taxon>Clostridia</taxon>
        <taxon>Candidatus Gallimonas</taxon>
    </lineage>
</organism>
<keyword evidence="2" id="KW-1133">Transmembrane helix</keyword>
<evidence type="ECO:0000256" key="2">
    <source>
        <dbReference type="SAM" id="Phobius"/>
    </source>
</evidence>
<name>A0A9D2DX52_9FIRM</name>
<feature type="compositionally biased region" description="Basic and acidic residues" evidence="1">
    <location>
        <begin position="284"/>
        <end position="293"/>
    </location>
</feature>
<evidence type="ECO:0000256" key="1">
    <source>
        <dbReference type="SAM" id="MobiDB-lite"/>
    </source>
</evidence>
<feature type="transmembrane region" description="Helical" evidence="2">
    <location>
        <begin position="44"/>
        <end position="66"/>
    </location>
</feature>
<dbReference type="Proteomes" id="UP000824044">
    <property type="component" value="Unassembled WGS sequence"/>
</dbReference>
<evidence type="ECO:0000313" key="3">
    <source>
        <dbReference type="EMBL" id="HIZ24700.1"/>
    </source>
</evidence>
<reference evidence="3" key="2">
    <citation type="submission" date="2021-04" db="EMBL/GenBank/DDBJ databases">
        <authorList>
            <person name="Gilroy R."/>
        </authorList>
    </citation>
    <scope>NUCLEOTIDE SEQUENCE</scope>
    <source>
        <strain evidence="3">CHK33-5263</strain>
    </source>
</reference>
<dbReference type="InterPro" id="IPR010540">
    <property type="entry name" value="CmpB_TMEM229"/>
</dbReference>
<keyword evidence="2" id="KW-0812">Transmembrane</keyword>
<dbReference type="EMBL" id="DXBS01000086">
    <property type="protein sequence ID" value="HIZ24700.1"/>
    <property type="molecule type" value="Genomic_DNA"/>
</dbReference>
<evidence type="ECO:0000313" key="4">
    <source>
        <dbReference type="Proteomes" id="UP000824044"/>
    </source>
</evidence>
<sequence>MYHIYLHTLTLYEVFAYFFIYSFLGWVCEVAFHAIKTGKFVNRGFLNGPVCPIYGAGVVVILLILGDYAQQMWAVFLVGVAVPTLLELVTGWLLETFFHDKWWDYSERRFNFKGYICLEFSLLWGIAAVCVISILHPLIRKFAMLFTEIAGTVLVCIGAAILLADVILTVLQVLKLNQKLAEIDKLAKAMRAGSELIGKEVAAVTLAAQKGVEQVKDSAKKKTSQVRETLEEKKEAWDEKSAARKAEAKARIDEIVKKMPKRLLKAFPSLSSRRNPDSVPLVRESMEKGKDGTSRAAATERSAQQENKRNTPKDDTSGEE</sequence>
<dbReference type="Pfam" id="PF06541">
    <property type="entry name" value="ABC_trans_CmpB"/>
    <property type="match status" value="1"/>
</dbReference>
<gene>
    <name evidence="3" type="ORF">H9812_04400</name>
</gene>
<proteinExistence type="predicted"/>
<accession>A0A9D2DX52</accession>